<dbReference type="Gene3D" id="3.40.630.30">
    <property type="match status" value="1"/>
</dbReference>
<evidence type="ECO:0000259" key="1">
    <source>
        <dbReference type="PROSITE" id="PS51186"/>
    </source>
</evidence>
<reference evidence="3" key="1">
    <citation type="journal article" date="2019" name="Int. J. Syst. Evol. Microbiol.">
        <title>The Global Catalogue of Microorganisms (GCM) 10K type strain sequencing project: providing services to taxonomists for standard genome sequencing and annotation.</title>
        <authorList>
            <consortium name="The Broad Institute Genomics Platform"/>
            <consortium name="The Broad Institute Genome Sequencing Center for Infectious Disease"/>
            <person name="Wu L."/>
            <person name="Ma J."/>
        </authorList>
    </citation>
    <scope>NUCLEOTIDE SEQUENCE [LARGE SCALE GENOMIC DNA]</scope>
    <source>
        <strain evidence="3">JCM 16374</strain>
    </source>
</reference>
<dbReference type="PANTHER" id="PTHR43441:SF2">
    <property type="entry name" value="FAMILY ACETYLTRANSFERASE, PUTATIVE (AFU_ORTHOLOGUE AFUA_7G00850)-RELATED"/>
    <property type="match status" value="1"/>
</dbReference>
<comment type="caution">
    <text evidence="2">The sequence shown here is derived from an EMBL/GenBank/DDBJ whole genome shotgun (WGS) entry which is preliminary data.</text>
</comment>
<dbReference type="InterPro" id="IPR051908">
    <property type="entry name" value="Ribosomal_N-acetyltransferase"/>
</dbReference>
<dbReference type="Pfam" id="PF00583">
    <property type="entry name" value="Acetyltransf_1"/>
    <property type="match status" value="1"/>
</dbReference>
<name>A0ABP6F435_9ACTN</name>
<protein>
    <recommendedName>
        <fullName evidence="1">N-acetyltransferase domain-containing protein</fullName>
    </recommendedName>
</protein>
<keyword evidence="3" id="KW-1185">Reference proteome</keyword>
<dbReference type="Proteomes" id="UP001500994">
    <property type="component" value="Unassembled WGS sequence"/>
</dbReference>
<accession>A0ABP6F435</accession>
<dbReference type="CDD" id="cd04301">
    <property type="entry name" value="NAT_SF"/>
    <property type="match status" value="1"/>
</dbReference>
<dbReference type="PROSITE" id="PS51186">
    <property type="entry name" value="GNAT"/>
    <property type="match status" value="1"/>
</dbReference>
<dbReference type="EMBL" id="BAAARK010000024">
    <property type="protein sequence ID" value="GAA2679429.1"/>
    <property type="molecule type" value="Genomic_DNA"/>
</dbReference>
<proteinExistence type="predicted"/>
<feature type="domain" description="N-acetyltransferase" evidence="1">
    <location>
        <begin position="8"/>
        <end position="169"/>
    </location>
</feature>
<evidence type="ECO:0000313" key="2">
    <source>
        <dbReference type="EMBL" id="GAA2679429.1"/>
    </source>
</evidence>
<dbReference type="InterPro" id="IPR000182">
    <property type="entry name" value="GNAT_dom"/>
</dbReference>
<dbReference type="RefSeq" id="WP_344581727.1">
    <property type="nucleotide sequence ID" value="NZ_BAAARK010000024.1"/>
</dbReference>
<organism evidence="2 3">
    <name type="scientific">Streptomyces lunalinharesii</name>
    <dbReference type="NCBI Taxonomy" id="333384"/>
    <lineage>
        <taxon>Bacteria</taxon>
        <taxon>Bacillati</taxon>
        <taxon>Actinomycetota</taxon>
        <taxon>Actinomycetes</taxon>
        <taxon>Kitasatosporales</taxon>
        <taxon>Streptomycetaceae</taxon>
        <taxon>Streptomyces</taxon>
    </lineage>
</organism>
<dbReference type="InterPro" id="IPR016181">
    <property type="entry name" value="Acyl_CoA_acyltransferase"/>
</dbReference>
<dbReference type="PANTHER" id="PTHR43441">
    <property type="entry name" value="RIBOSOMAL-PROTEIN-SERINE ACETYLTRANSFERASE"/>
    <property type="match status" value="1"/>
</dbReference>
<dbReference type="SUPFAM" id="SSF55729">
    <property type="entry name" value="Acyl-CoA N-acyltransferases (Nat)"/>
    <property type="match status" value="1"/>
</dbReference>
<evidence type="ECO:0000313" key="3">
    <source>
        <dbReference type="Proteomes" id="UP001500994"/>
    </source>
</evidence>
<gene>
    <name evidence="2" type="ORF">GCM10009864_59520</name>
</gene>
<sequence length="187" mass="20994">MLIHSERLLLRAAEDTDAPFVTALFNADESVIAYGPHFPVSTRATLEKLHAPRSVSMIAQRLEDEAPAGLIRFWLSWGDTVMNVDDVIFSAEYRGSGYGREALGALLDHFFRRWGGRRVELQVRSHNEHAVRTYKGLGFVEEGRRRQVVPPGWGADTDPDYLLMALLADEFVPPKPRGGDSNEHQGH</sequence>